<evidence type="ECO:0000256" key="1">
    <source>
        <dbReference type="SAM" id="MobiDB-lite"/>
    </source>
</evidence>
<dbReference type="Proteomes" id="UP000015354">
    <property type="component" value="Unassembled WGS sequence"/>
</dbReference>
<accession>S9TMT2</accession>
<evidence type="ECO:0000313" key="2">
    <source>
        <dbReference type="EMBL" id="EPY17658.1"/>
    </source>
</evidence>
<reference evidence="2 3" key="1">
    <citation type="journal article" date="2013" name="PLoS ONE">
        <title>Predicting the Proteins of Angomonas deanei, Strigomonas culicis and Their Respective Endosymbionts Reveals New Aspects of the Trypanosomatidae Family.</title>
        <authorList>
            <person name="Motta M.C."/>
            <person name="Martins A.C."/>
            <person name="de Souza S.S."/>
            <person name="Catta-Preta C.M."/>
            <person name="Silva R."/>
            <person name="Klein C.C."/>
            <person name="de Almeida L.G."/>
            <person name="de Lima Cunha O."/>
            <person name="Ciapina L.P."/>
            <person name="Brocchi M."/>
            <person name="Colabardini A.C."/>
            <person name="de Araujo Lima B."/>
            <person name="Machado C.R."/>
            <person name="de Almeida Soares C.M."/>
            <person name="Probst C.M."/>
            <person name="de Menezes C.B."/>
            <person name="Thompson C.E."/>
            <person name="Bartholomeu D.C."/>
            <person name="Gradia D.F."/>
            <person name="Pavoni D.P."/>
            <person name="Grisard E.C."/>
            <person name="Fantinatti-Garboggini F."/>
            <person name="Marchini F.K."/>
            <person name="Rodrigues-Luiz G.F."/>
            <person name="Wagner G."/>
            <person name="Goldman G.H."/>
            <person name="Fietto J.L."/>
            <person name="Elias M.C."/>
            <person name="Goldman M.H."/>
            <person name="Sagot M.F."/>
            <person name="Pereira M."/>
            <person name="Stoco P.H."/>
            <person name="de Mendonca-Neto R.P."/>
            <person name="Teixeira S.M."/>
            <person name="Maciel T.E."/>
            <person name="de Oliveira Mendes T.A."/>
            <person name="Urmenyi T.P."/>
            <person name="de Souza W."/>
            <person name="Schenkman S."/>
            <person name="de Vasconcelos A.T."/>
        </authorList>
    </citation>
    <scope>NUCLEOTIDE SEQUENCE [LARGE SCALE GENOMIC DNA]</scope>
</reference>
<dbReference type="EMBL" id="ATMH01010369">
    <property type="protein sequence ID" value="EPY17658.1"/>
    <property type="molecule type" value="Genomic_DNA"/>
</dbReference>
<keyword evidence="3" id="KW-1185">Reference proteome</keyword>
<gene>
    <name evidence="2" type="ORF">STCU_10486</name>
</gene>
<organism evidence="2 3">
    <name type="scientific">Strigomonas culicis</name>
    <dbReference type="NCBI Taxonomy" id="28005"/>
    <lineage>
        <taxon>Eukaryota</taxon>
        <taxon>Discoba</taxon>
        <taxon>Euglenozoa</taxon>
        <taxon>Kinetoplastea</taxon>
        <taxon>Metakinetoplastina</taxon>
        <taxon>Trypanosomatida</taxon>
        <taxon>Trypanosomatidae</taxon>
        <taxon>Strigomonadinae</taxon>
        <taxon>Strigomonas</taxon>
    </lineage>
</organism>
<evidence type="ECO:0000313" key="3">
    <source>
        <dbReference type="Proteomes" id="UP000015354"/>
    </source>
</evidence>
<name>S9TMT2_9TRYP</name>
<protein>
    <submittedName>
        <fullName evidence="2">Uncharacterized protein</fullName>
    </submittedName>
</protein>
<feature type="region of interest" description="Disordered" evidence="1">
    <location>
        <begin position="21"/>
        <end position="41"/>
    </location>
</feature>
<sequence length="70" mass="7654">MPMMMYDEAAAPASVWSNAQGPMPFGSEGPYQQSGDMQMQQMEPRGSFMRQASSGGLNGVYGSSNQMQYF</sequence>
<dbReference type="AlphaFoldDB" id="S9TMT2"/>
<feature type="compositionally biased region" description="Polar residues" evidence="1">
    <location>
        <begin position="30"/>
        <end position="41"/>
    </location>
</feature>
<proteinExistence type="predicted"/>
<comment type="caution">
    <text evidence="2">The sequence shown here is derived from an EMBL/GenBank/DDBJ whole genome shotgun (WGS) entry which is preliminary data.</text>
</comment>